<name>A0A0N4WGT1_HAEPC</name>
<accession>A0A0N4WGT1</accession>
<dbReference type="AlphaFoldDB" id="A0A0N4WGT1"/>
<protein>
    <submittedName>
        <fullName evidence="2">Phlebovirus_G2 domain-containing protein</fullName>
    </submittedName>
</protein>
<reference evidence="2" key="1">
    <citation type="submission" date="2017-02" db="UniProtKB">
        <authorList>
            <consortium name="WormBaseParasite"/>
        </authorList>
    </citation>
    <scope>IDENTIFICATION</scope>
</reference>
<sequence>MEWSCVRNLPLQSMGSNRKNRNKSFGKITRQSYTAMIELAPNRPIQWKSFSLALNSLGLPRTSFFNSYFISDAIRTAIRRKDIRVPLRRPDFKSASLMDCPIVDNCRCSPAEIHVNRRCSEFSITNWINKTRNQLPVIYRALNFIPQRASKVQARVFPMVKLCLPSKQLIKQKFYLMRCAKEAVSTITICLHHGIYSNVPFHAEELAMNSRY</sequence>
<evidence type="ECO:0000259" key="1">
    <source>
        <dbReference type="Pfam" id="PF07245"/>
    </source>
</evidence>
<organism evidence="2">
    <name type="scientific">Haemonchus placei</name>
    <name type="common">Barber's pole worm</name>
    <dbReference type="NCBI Taxonomy" id="6290"/>
    <lineage>
        <taxon>Eukaryota</taxon>
        <taxon>Metazoa</taxon>
        <taxon>Ecdysozoa</taxon>
        <taxon>Nematoda</taxon>
        <taxon>Chromadorea</taxon>
        <taxon>Rhabditida</taxon>
        <taxon>Rhabditina</taxon>
        <taxon>Rhabditomorpha</taxon>
        <taxon>Strongyloidea</taxon>
        <taxon>Trichostrongylidae</taxon>
        <taxon>Haemonchus</taxon>
    </lineage>
</organism>
<feature type="domain" description="Phlebovirus glycoprotein G2 fusion" evidence="1">
    <location>
        <begin position="32"/>
        <end position="154"/>
    </location>
</feature>
<dbReference type="InterPro" id="IPR009878">
    <property type="entry name" value="Phlebovirus_G2_fusion"/>
</dbReference>
<proteinExistence type="predicted"/>
<evidence type="ECO:0000313" key="2">
    <source>
        <dbReference type="WBParaSite" id="HPLM_0001004501-mRNA-1"/>
    </source>
</evidence>
<dbReference type="WBParaSite" id="HPLM_0001004501-mRNA-1">
    <property type="protein sequence ID" value="HPLM_0001004501-mRNA-1"/>
    <property type="gene ID" value="HPLM_0001004501"/>
</dbReference>
<dbReference type="Pfam" id="PF07245">
    <property type="entry name" value="Phlebovirus_G2"/>
    <property type="match status" value="1"/>
</dbReference>